<dbReference type="AlphaFoldDB" id="A0AAN8KAB9"/>
<gene>
    <name evidence="2" type="ORF">SNE40_004780</name>
</gene>
<dbReference type="Gene3D" id="3.30.420.10">
    <property type="entry name" value="Ribonuclease H-like superfamily/Ribonuclease H"/>
    <property type="match status" value="1"/>
</dbReference>
<organism evidence="2 3">
    <name type="scientific">Patella caerulea</name>
    <name type="common">Rayed Mediterranean limpet</name>
    <dbReference type="NCBI Taxonomy" id="87958"/>
    <lineage>
        <taxon>Eukaryota</taxon>
        <taxon>Metazoa</taxon>
        <taxon>Spiralia</taxon>
        <taxon>Lophotrochozoa</taxon>
        <taxon>Mollusca</taxon>
        <taxon>Gastropoda</taxon>
        <taxon>Patellogastropoda</taxon>
        <taxon>Patelloidea</taxon>
        <taxon>Patellidae</taxon>
        <taxon>Patella</taxon>
    </lineage>
</organism>
<sequence>MVDRPQDILVELSRRINSIANNLESGQSIFNAKHQIESLQNIISSLCLEYNFDDFYYVECLNYLSEASDTIDYVIACSEEEHAEQSHLQFHTSASGCPGRPKIILPKEQLEFLVSCQFKAADIAHFYGISQRTVFRRLADHDIRISDQYSNITDEELDNKVKEILELYPDIGYRSVRSHLFIKGERVQESRVRQSMRNVDLEGCLLRRLRLHPVRRRQYNVPSANSLWHIDGYHKLISWRLVIHGGIDGYSRLPVYLEVRNNNRSHTVLEAFLKAVQEYGLPQRVRSDKGGENVGVAQYMIDNRGVNRGSHIAGRSVHNQRIERFWRDLWEGCVGFFYNLFCYMECQQYLKPTEEAHLEALHYVYIPRIQRNLLDFRRAFMNRPIRTASNRNPLQLWTSSRLLDRQEIIPEDELEYYGSVQEGIYMAEEVGGIQVPETVTSISPEKLLELKELVDPLECSDSHGIDLFVTARDFITRICNL</sequence>
<dbReference type="PROSITE" id="PS50994">
    <property type="entry name" value="INTEGRASE"/>
    <property type="match status" value="1"/>
</dbReference>
<dbReference type="EMBL" id="JAZGQO010000003">
    <property type="protein sequence ID" value="KAK6188640.1"/>
    <property type="molecule type" value="Genomic_DNA"/>
</dbReference>
<evidence type="ECO:0000259" key="1">
    <source>
        <dbReference type="PROSITE" id="PS50994"/>
    </source>
</evidence>
<dbReference type="PANTHER" id="PTHR46791:SF4">
    <property type="match status" value="1"/>
</dbReference>
<evidence type="ECO:0000313" key="3">
    <source>
        <dbReference type="Proteomes" id="UP001347796"/>
    </source>
</evidence>
<keyword evidence="3" id="KW-1185">Reference proteome</keyword>
<dbReference type="InterPro" id="IPR058913">
    <property type="entry name" value="Integrase_dom_put"/>
</dbReference>
<accession>A0AAN8KAB9</accession>
<protein>
    <recommendedName>
        <fullName evidence="1">Integrase catalytic domain-containing protein</fullName>
    </recommendedName>
</protein>
<dbReference type="GO" id="GO:0015074">
    <property type="term" value="P:DNA integration"/>
    <property type="evidence" value="ECO:0007669"/>
    <property type="project" value="InterPro"/>
</dbReference>
<dbReference type="InterPro" id="IPR012337">
    <property type="entry name" value="RNaseH-like_sf"/>
</dbReference>
<dbReference type="InterPro" id="IPR036397">
    <property type="entry name" value="RNaseH_sf"/>
</dbReference>
<name>A0AAN8KAB9_PATCE</name>
<feature type="domain" description="Integrase catalytic" evidence="1">
    <location>
        <begin position="218"/>
        <end position="401"/>
    </location>
</feature>
<dbReference type="PANTHER" id="PTHR46791">
    <property type="entry name" value="EXPRESSED PROTEIN"/>
    <property type="match status" value="1"/>
</dbReference>
<proteinExistence type="predicted"/>
<comment type="caution">
    <text evidence="2">The sequence shown here is derived from an EMBL/GenBank/DDBJ whole genome shotgun (WGS) entry which is preliminary data.</text>
</comment>
<dbReference type="GO" id="GO:0003676">
    <property type="term" value="F:nucleic acid binding"/>
    <property type="evidence" value="ECO:0007669"/>
    <property type="project" value="InterPro"/>
</dbReference>
<dbReference type="Pfam" id="PF24764">
    <property type="entry name" value="rva_4"/>
    <property type="match status" value="1"/>
</dbReference>
<evidence type="ECO:0000313" key="2">
    <source>
        <dbReference type="EMBL" id="KAK6188640.1"/>
    </source>
</evidence>
<dbReference type="Proteomes" id="UP001347796">
    <property type="component" value="Unassembled WGS sequence"/>
</dbReference>
<dbReference type="SUPFAM" id="SSF53098">
    <property type="entry name" value="Ribonuclease H-like"/>
    <property type="match status" value="1"/>
</dbReference>
<dbReference type="InterPro" id="IPR001584">
    <property type="entry name" value="Integrase_cat-core"/>
</dbReference>
<reference evidence="2 3" key="1">
    <citation type="submission" date="2024-01" db="EMBL/GenBank/DDBJ databases">
        <title>The genome of the rayed Mediterranean limpet Patella caerulea (Linnaeus, 1758).</title>
        <authorList>
            <person name="Anh-Thu Weber A."/>
            <person name="Halstead-Nussloch G."/>
        </authorList>
    </citation>
    <scope>NUCLEOTIDE SEQUENCE [LARGE SCALE GENOMIC DNA]</scope>
    <source>
        <strain evidence="2">AATW-2023a</strain>
        <tissue evidence="2">Whole specimen</tissue>
    </source>
</reference>